<evidence type="ECO:0000313" key="2">
    <source>
        <dbReference type="EMBL" id="GBP05135.1"/>
    </source>
</evidence>
<reference evidence="2 3" key="1">
    <citation type="journal article" date="2019" name="Commun. Biol.">
        <title>The bagworm genome reveals a unique fibroin gene that provides high tensile strength.</title>
        <authorList>
            <person name="Kono N."/>
            <person name="Nakamura H."/>
            <person name="Ohtoshi R."/>
            <person name="Tomita M."/>
            <person name="Numata K."/>
            <person name="Arakawa K."/>
        </authorList>
    </citation>
    <scope>NUCLEOTIDE SEQUENCE [LARGE SCALE GENOMIC DNA]</scope>
</reference>
<feature type="region of interest" description="Disordered" evidence="1">
    <location>
        <begin position="170"/>
        <end position="201"/>
    </location>
</feature>
<dbReference type="Proteomes" id="UP000299102">
    <property type="component" value="Unassembled WGS sequence"/>
</dbReference>
<evidence type="ECO:0000313" key="3">
    <source>
        <dbReference type="Proteomes" id="UP000299102"/>
    </source>
</evidence>
<dbReference type="EMBL" id="BGZK01000016">
    <property type="protein sequence ID" value="GBP05135.1"/>
    <property type="molecule type" value="Genomic_DNA"/>
</dbReference>
<gene>
    <name evidence="2" type="ORF">EVAR_3452_1</name>
</gene>
<evidence type="ECO:0000256" key="1">
    <source>
        <dbReference type="SAM" id="MobiDB-lite"/>
    </source>
</evidence>
<dbReference type="AlphaFoldDB" id="A0A4C1ST57"/>
<protein>
    <submittedName>
        <fullName evidence="2">Uncharacterized protein</fullName>
    </submittedName>
</protein>
<sequence length="241" mass="26087">MSSASARARVTSPLNARPPAVTVRTLVHSFIALLSDVSQSGQPQQRLSFVGIQCFHASLGACTALSLIYSIFACSIGMHVDGVPERNPTRKFVIKAAFAPENEKDLDTLKSDEVEERQMRYKLNASANRVSLSLVPALSLARSAQAERDNELCFFLKIIPASHDFLNRLTPNRQSAGGAASARRSAPSARAPQTTTSLGCSSTDNNQQNCFNCVQDRAWQRALVAIFGSGETQADDDDNVE</sequence>
<name>A0A4C1ST57_EUMVA</name>
<organism evidence="2 3">
    <name type="scientific">Eumeta variegata</name>
    <name type="common">Bagworm moth</name>
    <name type="synonym">Eumeta japonica</name>
    <dbReference type="NCBI Taxonomy" id="151549"/>
    <lineage>
        <taxon>Eukaryota</taxon>
        <taxon>Metazoa</taxon>
        <taxon>Ecdysozoa</taxon>
        <taxon>Arthropoda</taxon>
        <taxon>Hexapoda</taxon>
        <taxon>Insecta</taxon>
        <taxon>Pterygota</taxon>
        <taxon>Neoptera</taxon>
        <taxon>Endopterygota</taxon>
        <taxon>Lepidoptera</taxon>
        <taxon>Glossata</taxon>
        <taxon>Ditrysia</taxon>
        <taxon>Tineoidea</taxon>
        <taxon>Psychidae</taxon>
        <taxon>Oiketicinae</taxon>
        <taxon>Eumeta</taxon>
    </lineage>
</organism>
<accession>A0A4C1ST57</accession>
<feature type="compositionally biased region" description="Low complexity" evidence="1">
    <location>
        <begin position="173"/>
        <end position="193"/>
    </location>
</feature>
<comment type="caution">
    <text evidence="2">The sequence shown here is derived from an EMBL/GenBank/DDBJ whole genome shotgun (WGS) entry which is preliminary data.</text>
</comment>
<proteinExistence type="predicted"/>
<keyword evidence="3" id="KW-1185">Reference proteome</keyword>